<keyword evidence="2" id="KW-1185">Reference proteome</keyword>
<name>A0A7J0DR70_9ERIC</name>
<dbReference type="AlphaFoldDB" id="A0A7J0DR70"/>
<proteinExistence type="predicted"/>
<dbReference type="EMBL" id="BJWL01000358">
    <property type="protein sequence ID" value="GFS40733.1"/>
    <property type="molecule type" value="Genomic_DNA"/>
</dbReference>
<protein>
    <submittedName>
        <fullName evidence="1">Uncharacterized protein</fullName>
    </submittedName>
</protein>
<comment type="caution">
    <text evidence="1">The sequence shown here is derived from an EMBL/GenBank/DDBJ whole genome shotgun (WGS) entry which is preliminary data.</text>
</comment>
<dbReference type="PANTHER" id="PTHR33116:SF78">
    <property type="entry name" value="OS12G0587133 PROTEIN"/>
    <property type="match status" value="1"/>
</dbReference>
<evidence type="ECO:0000313" key="2">
    <source>
        <dbReference type="Proteomes" id="UP000585474"/>
    </source>
</evidence>
<evidence type="ECO:0000313" key="1">
    <source>
        <dbReference type="EMBL" id="GFS40733.1"/>
    </source>
</evidence>
<dbReference type="Proteomes" id="UP000585474">
    <property type="component" value="Unassembled WGS sequence"/>
</dbReference>
<organism evidence="1 2">
    <name type="scientific">Actinidia rufa</name>
    <dbReference type="NCBI Taxonomy" id="165716"/>
    <lineage>
        <taxon>Eukaryota</taxon>
        <taxon>Viridiplantae</taxon>
        <taxon>Streptophyta</taxon>
        <taxon>Embryophyta</taxon>
        <taxon>Tracheophyta</taxon>
        <taxon>Spermatophyta</taxon>
        <taxon>Magnoliopsida</taxon>
        <taxon>eudicotyledons</taxon>
        <taxon>Gunneridae</taxon>
        <taxon>Pentapetalae</taxon>
        <taxon>asterids</taxon>
        <taxon>Ericales</taxon>
        <taxon>Actinidiaceae</taxon>
        <taxon>Actinidia</taxon>
    </lineage>
</organism>
<accession>A0A7J0DR70</accession>
<gene>
    <name evidence="1" type="ORF">Acr_00g0070200</name>
</gene>
<sequence>MEKSNLFAVGIPRDDFEIIKTISGFSKGRFPFRYLGLLVAFTKLTIAQFHPFTDRIARHLNSWDGMNLSSAGRCELIRSILQGVECFWLATLSIPAGIREKLIRMEESGIGTINRWGCSESLELGLVQGAVDIEVEWARFVFAEVVGYLSWGGEDTCLE</sequence>
<dbReference type="OrthoDB" id="1751077at2759"/>
<dbReference type="PANTHER" id="PTHR33116">
    <property type="entry name" value="REVERSE TRANSCRIPTASE ZINC-BINDING DOMAIN-CONTAINING PROTEIN-RELATED-RELATED"/>
    <property type="match status" value="1"/>
</dbReference>
<reference evidence="2" key="1">
    <citation type="submission" date="2019-07" db="EMBL/GenBank/DDBJ databases">
        <title>De Novo Assembly of kiwifruit Actinidia rufa.</title>
        <authorList>
            <person name="Sugita-Konishi S."/>
            <person name="Sato K."/>
            <person name="Mori E."/>
            <person name="Abe Y."/>
            <person name="Kisaki G."/>
            <person name="Hamano K."/>
            <person name="Suezawa K."/>
            <person name="Otani M."/>
            <person name="Fukuda T."/>
            <person name="Manabe T."/>
            <person name="Gomi K."/>
            <person name="Tabuchi M."/>
            <person name="Akimitsu K."/>
            <person name="Kataoka I."/>
        </authorList>
    </citation>
    <scope>NUCLEOTIDE SEQUENCE [LARGE SCALE GENOMIC DNA]</scope>
    <source>
        <strain evidence="2">cv. Fuchu</strain>
    </source>
</reference>